<evidence type="ECO:0000259" key="2">
    <source>
        <dbReference type="PROSITE" id="PS51898"/>
    </source>
</evidence>
<accession>A0A1H0QNP3</accession>
<dbReference type="Proteomes" id="UP000198795">
    <property type="component" value="Unassembled WGS sequence"/>
</dbReference>
<sequence length="438" mass="49644">MRAPKPFNRGGIWYLIRRVPKKYRHLDTRSFVYLTTRIPVVDDPRGIRAAQVVAHLNEVLEQGWRELEQGREPNHEERYERARRTAHQLGIRYIEKSELAQAGPIEIKKRVALIKRFKPKPSSAVYDAVVGVVSPPPLTLSRLVAAFEKEQAASLKALSPDQLKRWRNPKNRAVNDLIKIVGEKNVTALTRADALAFRDHWRERVIKGKAEIGTANKQFGHIGKMLRTLENAQQIGIPLDVFAKLRLEGEKTVPRAPFDPEFIQEVILADGALDALHPEARRVVFVMANTGLRPSEIVNLRPSHIHLDADVPHLEIKPEGRKLKTNDSERVMPLVGCALEAMKLQPKGFPRYFDKGATLSANISKFFRNHGMRPTPAHSLYSSRHSFEDRLTALDPPDKIIATLMGHKHQRPKYGKGPTLEHLQGWLDRIAFAPPTSL</sequence>
<dbReference type="RefSeq" id="WP_090228981.1">
    <property type="nucleotide sequence ID" value="NZ_FNJC01000003.1"/>
</dbReference>
<evidence type="ECO:0000313" key="3">
    <source>
        <dbReference type="EMBL" id="SDP18356.1"/>
    </source>
</evidence>
<name>A0A1H0QNP3_9HYPH</name>
<comment type="caution">
    <text evidence="3">The sequence shown here is derived from an EMBL/GenBank/DDBJ whole genome shotgun (WGS) entry which is preliminary data.</text>
</comment>
<dbReference type="PROSITE" id="PS51898">
    <property type="entry name" value="TYR_RECOMBINASE"/>
    <property type="match status" value="1"/>
</dbReference>
<keyword evidence="1" id="KW-0233">DNA recombination</keyword>
<dbReference type="InterPro" id="IPR011010">
    <property type="entry name" value="DNA_brk_join_enz"/>
</dbReference>
<gene>
    <name evidence="3" type="ORF">SAMN04488061_2424</name>
</gene>
<evidence type="ECO:0000256" key="1">
    <source>
        <dbReference type="ARBA" id="ARBA00023172"/>
    </source>
</evidence>
<dbReference type="Gene3D" id="1.10.443.10">
    <property type="entry name" value="Intergrase catalytic core"/>
    <property type="match status" value="1"/>
</dbReference>
<dbReference type="InterPro" id="IPR002104">
    <property type="entry name" value="Integrase_catalytic"/>
</dbReference>
<evidence type="ECO:0000313" key="4">
    <source>
        <dbReference type="Proteomes" id="UP000198795"/>
    </source>
</evidence>
<protein>
    <submittedName>
        <fullName evidence="3">Phage integrase family protein</fullName>
    </submittedName>
</protein>
<reference evidence="3 4" key="1">
    <citation type="submission" date="2016-10" db="EMBL/GenBank/DDBJ databases">
        <authorList>
            <person name="Varghese N."/>
            <person name="Submissions S."/>
        </authorList>
    </citation>
    <scope>NUCLEOTIDE SEQUENCE [LARGE SCALE GENOMIC DNA]</scope>
    <source>
        <strain evidence="3 4">CGMCC 1.6497</strain>
    </source>
</reference>
<dbReference type="SUPFAM" id="SSF56349">
    <property type="entry name" value="DNA breaking-rejoining enzymes"/>
    <property type="match status" value="1"/>
</dbReference>
<organism evidence="3 4">
    <name type="scientific">Filomicrobium insigne</name>
    <dbReference type="NCBI Taxonomy" id="418854"/>
    <lineage>
        <taxon>Bacteria</taxon>
        <taxon>Pseudomonadati</taxon>
        <taxon>Pseudomonadota</taxon>
        <taxon>Alphaproteobacteria</taxon>
        <taxon>Hyphomicrobiales</taxon>
        <taxon>Hyphomicrobiaceae</taxon>
        <taxon>Filomicrobium</taxon>
    </lineage>
</organism>
<dbReference type="InterPro" id="IPR013762">
    <property type="entry name" value="Integrase-like_cat_sf"/>
</dbReference>
<feature type="domain" description="Tyr recombinase" evidence="2">
    <location>
        <begin position="253"/>
        <end position="428"/>
    </location>
</feature>
<dbReference type="EMBL" id="FNJC01000003">
    <property type="protein sequence ID" value="SDP18356.1"/>
    <property type="molecule type" value="Genomic_DNA"/>
</dbReference>
<proteinExistence type="predicted"/>
<keyword evidence="4" id="KW-1185">Reference proteome</keyword>